<protein>
    <submittedName>
        <fullName evidence="3">Uncharacterized protein</fullName>
    </submittedName>
</protein>
<dbReference type="OrthoDB" id="5344687at2759"/>
<dbReference type="Proteomes" id="UP000054516">
    <property type="component" value="Unassembled WGS sequence"/>
</dbReference>
<feature type="compositionally biased region" description="Low complexity" evidence="1">
    <location>
        <begin position="54"/>
        <end position="63"/>
    </location>
</feature>
<name>A0A1S7UKY0_ROSNE</name>
<keyword evidence="2" id="KW-0812">Transmembrane</keyword>
<reference evidence="3" key="1">
    <citation type="submission" date="2016-03" db="EMBL/GenBank/DDBJ databases">
        <title>Draft genome sequence of Rosellinia necatrix.</title>
        <authorList>
            <person name="Kanematsu S."/>
        </authorList>
    </citation>
    <scope>NUCLEOTIDE SEQUENCE [LARGE SCALE GENOMIC DNA]</scope>
    <source>
        <strain evidence="3">W97</strain>
    </source>
</reference>
<dbReference type="EMBL" id="DF977451">
    <property type="protein sequence ID" value="GAP83944.2"/>
    <property type="molecule type" value="Genomic_DNA"/>
</dbReference>
<evidence type="ECO:0000313" key="4">
    <source>
        <dbReference type="Proteomes" id="UP000054516"/>
    </source>
</evidence>
<feature type="region of interest" description="Disordered" evidence="1">
    <location>
        <begin position="179"/>
        <end position="198"/>
    </location>
</feature>
<feature type="compositionally biased region" description="Low complexity" evidence="1">
    <location>
        <begin position="142"/>
        <end position="161"/>
    </location>
</feature>
<keyword evidence="4" id="KW-1185">Reference proteome</keyword>
<evidence type="ECO:0000256" key="2">
    <source>
        <dbReference type="SAM" id="Phobius"/>
    </source>
</evidence>
<accession>A0A1S7UKY0</accession>
<feature type="region of interest" description="Disordered" evidence="1">
    <location>
        <begin position="128"/>
        <end position="170"/>
    </location>
</feature>
<sequence length="227" mass="24054">MVSMRDDRTHPLLAQVPLAVSPFVTLPTAATLAYTYKNMPSTLPVPVTGITGASSSSSSSGGSERPRYVVSSSGHAAHPEDVLASCRSLQAHLARMQEDADRELRALDERARARELAEKRRLAPGWLDSDARLLEPQRPPGSNNNNNNSSSNSSTAATTASPDGGQDPDLVSSRFAEMSIAAGRERQGQGSDLNSRFAGMGIAGREGVSEMAVDQGEELDRAFGGMK</sequence>
<dbReference type="PANTHER" id="PTHR42089">
    <property type="entry name" value="YALI0F09427P"/>
    <property type="match status" value="1"/>
</dbReference>
<keyword evidence="2" id="KW-1133">Transmembrane helix</keyword>
<dbReference type="AlphaFoldDB" id="A0A1S7UKY0"/>
<evidence type="ECO:0000313" key="3">
    <source>
        <dbReference type="EMBL" id="GAP83944.2"/>
    </source>
</evidence>
<dbReference type="STRING" id="77044.A0A1S7UKY0"/>
<proteinExistence type="predicted"/>
<evidence type="ECO:0000256" key="1">
    <source>
        <dbReference type="SAM" id="MobiDB-lite"/>
    </source>
</evidence>
<feature type="region of interest" description="Disordered" evidence="1">
    <location>
        <begin position="51"/>
        <end position="77"/>
    </location>
</feature>
<organism evidence="3">
    <name type="scientific">Rosellinia necatrix</name>
    <name type="common">White root-rot fungus</name>
    <dbReference type="NCBI Taxonomy" id="77044"/>
    <lineage>
        <taxon>Eukaryota</taxon>
        <taxon>Fungi</taxon>
        <taxon>Dikarya</taxon>
        <taxon>Ascomycota</taxon>
        <taxon>Pezizomycotina</taxon>
        <taxon>Sordariomycetes</taxon>
        <taxon>Xylariomycetidae</taxon>
        <taxon>Xylariales</taxon>
        <taxon>Xylariaceae</taxon>
        <taxon>Rosellinia</taxon>
    </lineage>
</organism>
<keyword evidence="2" id="KW-0472">Membrane</keyword>
<gene>
    <name evidence="3" type="ORF">SAMD00023353_0602900</name>
</gene>
<feature type="transmembrane region" description="Helical" evidence="2">
    <location>
        <begin position="12"/>
        <end position="36"/>
    </location>
</feature>
<dbReference type="PANTHER" id="PTHR42089:SF1">
    <property type="entry name" value="YALI0F09427P"/>
    <property type="match status" value="1"/>
</dbReference>
<dbReference type="OMA" id="PHNDGEE"/>